<sequence>MNIRGRLGISARQQRRLVRVMELSLVAMLAIGVRYGQTGIIVNCAIGLLVARVPGLLERDYDLPMDAGLTLWITSAVFLHAVGTIVVPGVVEQNLYRTTWWWDHVTHALSASVVAGAGYSVARAIDVHDDEVWLPSEFMFVFILLLTFAFGVLWEVIEFTLGVAAERFGAAAVLTQYGLGDTIADLAFDAVGATIVAIWGTTRLSGVVAAIADRLDSESSS</sequence>
<keyword evidence="1" id="KW-0812">Transmembrane</keyword>
<feature type="transmembrane region" description="Helical" evidence="1">
    <location>
        <begin position="16"/>
        <end position="33"/>
    </location>
</feature>
<dbReference type="EMBL" id="QMDY01000005">
    <property type="protein sequence ID" value="KAB7517424.1"/>
    <property type="molecule type" value="Genomic_DNA"/>
</dbReference>
<evidence type="ECO:0000313" key="7">
    <source>
        <dbReference type="Proteomes" id="UP000326865"/>
    </source>
</evidence>
<feature type="transmembrane region" description="Helical" evidence="1">
    <location>
        <begin position="138"/>
        <end position="157"/>
    </location>
</feature>
<keyword evidence="1" id="KW-1133">Transmembrane helix</keyword>
<evidence type="ECO:0000313" key="2">
    <source>
        <dbReference type="EMBL" id="KAB7513441.1"/>
    </source>
</evidence>
<dbReference type="AlphaFoldDB" id="A0A5N5U6C6"/>
<evidence type="ECO:0000313" key="4">
    <source>
        <dbReference type="EMBL" id="KAB7518343.1"/>
    </source>
</evidence>
<organism evidence="2 7">
    <name type="scientific">Halosegnis rubeus</name>
    <dbReference type="NCBI Taxonomy" id="2212850"/>
    <lineage>
        <taxon>Archaea</taxon>
        <taxon>Methanobacteriati</taxon>
        <taxon>Methanobacteriota</taxon>
        <taxon>Stenosarchaea group</taxon>
        <taxon>Halobacteria</taxon>
        <taxon>Halobacteriales</taxon>
        <taxon>Natronomonadaceae</taxon>
        <taxon>Halosegnis</taxon>
    </lineage>
</organism>
<evidence type="ECO:0000313" key="6">
    <source>
        <dbReference type="Proteomes" id="UP000326302"/>
    </source>
</evidence>
<reference evidence="5 6" key="1">
    <citation type="submission" date="2019-10" db="EMBL/GenBank/DDBJ databases">
        <title>Unraveling microbial dark matter from salterns through culturing: the case of the genus Halosegnis.</title>
        <authorList>
            <person name="Duran-Viseras A."/>
            <person name="Andrei A.-S."/>
            <person name="Vera-Gargallo B."/>
            <person name="Ghai R."/>
            <person name="Sanchez-Porro C."/>
            <person name="Ventosa A."/>
        </authorList>
    </citation>
    <scope>NUCLEOTIDE SEQUENCE [LARGE SCALE GENOMIC DNA]</scope>
    <source>
        <strain evidence="4 6">F17-44</strain>
        <strain evidence="2 7">F18-79</strain>
        <strain evidence="3 5">F19-13</strain>
    </source>
</reference>
<protein>
    <recommendedName>
        <fullName evidence="8">DUF2238 domain-containing protein</fullName>
    </recommendedName>
</protein>
<keyword evidence="7" id="KW-1185">Reference proteome</keyword>
<dbReference type="Pfam" id="PF09997">
    <property type="entry name" value="DUF2238"/>
    <property type="match status" value="1"/>
</dbReference>
<comment type="caution">
    <text evidence="2">The sequence shown here is derived from an EMBL/GenBank/DDBJ whole genome shotgun (WGS) entry which is preliminary data.</text>
</comment>
<evidence type="ECO:0008006" key="8">
    <source>
        <dbReference type="Google" id="ProtNLM"/>
    </source>
</evidence>
<feature type="transmembrane region" description="Helical" evidence="1">
    <location>
        <begin position="69"/>
        <end position="91"/>
    </location>
</feature>
<dbReference type="EMBL" id="QJOW01000001">
    <property type="protein sequence ID" value="KAB7518343.1"/>
    <property type="molecule type" value="Genomic_DNA"/>
</dbReference>
<name>A0A5N5U6C6_9EURY</name>
<dbReference type="Proteomes" id="UP000326207">
    <property type="component" value="Unassembled WGS sequence"/>
</dbReference>
<dbReference type="RefSeq" id="WP_152119235.1">
    <property type="nucleotide sequence ID" value="NZ_QJOW01000001.1"/>
</dbReference>
<dbReference type="Proteomes" id="UP000326865">
    <property type="component" value="Unassembled WGS sequence"/>
</dbReference>
<dbReference type="EMBL" id="QKKZ01000004">
    <property type="protein sequence ID" value="KAB7513441.1"/>
    <property type="molecule type" value="Genomic_DNA"/>
</dbReference>
<accession>A0A5N5ULX3</accession>
<accession>A0A5N5U6C6</accession>
<evidence type="ECO:0000313" key="3">
    <source>
        <dbReference type="EMBL" id="KAB7517424.1"/>
    </source>
</evidence>
<accession>A0A5N5UFC9</accession>
<evidence type="ECO:0000313" key="5">
    <source>
        <dbReference type="Proteomes" id="UP000326207"/>
    </source>
</evidence>
<gene>
    <name evidence="2" type="ORF">DM867_10715</name>
    <name evidence="4" type="ORF">DMP03_03020</name>
    <name evidence="3" type="ORF">DP108_10460</name>
</gene>
<dbReference type="InterPro" id="IPR014509">
    <property type="entry name" value="YjdF-like"/>
</dbReference>
<keyword evidence="1" id="KW-0472">Membrane</keyword>
<dbReference type="Proteomes" id="UP000326302">
    <property type="component" value="Unassembled WGS sequence"/>
</dbReference>
<evidence type="ECO:0000256" key="1">
    <source>
        <dbReference type="SAM" id="Phobius"/>
    </source>
</evidence>
<proteinExistence type="predicted"/>
<dbReference type="OrthoDB" id="313603at2157"/>